<organism evidence="3 4">
    <name type="scientific">Novispirillum itersonii</name>
    <name type="common">Aquaspirillum itersonii</name>
    <dbReference type="NCBI Taxonomy" id="189"/>
    <lineage>
        <taxon>Bacteria</taxon>
        <taxon>Pseudomonadati</taxon>
        <taxon>Pseudomonadota</taxon>
        <taxon>Alphaproteobacteria</taxon>
        <taxon>Rhodospirillales</taxon>
        <taxon>Novispirillaceae</taxon>
        <taxon>Novispirillum</taxon>
    </lineage>
</organism>
<dbReference type="Pfam" id="PF01497">
    <property type="entry name" value="Peripla_BP_2"/>
    <property type="match status" value="1"/>
</dbReference>
<accession>A0A7W9ZGL0</accession>
<evidence type="ECO:0000259" key="2">
    <source>
        <dbReference type="PROSITE" id="PS50983"/>
    </source>
</evidence>
<feature type="domain" description="Fe/B12 periplasmic-binding" evidence="2">
    <location>
        <begin position="46"/>
        <end position="337"/>
    </location>
</feature>
<comment type="caution">
    <text evidence="3">The sequence shown here is derived from an EMBL/GenBank/DDBJ whole genome shotgun (WGS) entry which is preliminary data.</text>
</comment>
<protein>
    <submittedName>
        <fullName evidence="3">Iron complex transport system substrate-binding protein</fullName>
    </submittedName>
</protein>
<dbReference type="InterPro" id="IPR050902">
    <property type="entry name" value="ABC_Transporter_SBP"/>
</dbReference>
<feature type="chain" id="PRO_5031575671" evidence="1">
    <location>
        <begin position="26"/>
        <end position="367"/>
    </location>
</feature>
<sequence>MNGFLRRARALLCVAGLVLPAAATAAPISVTDMLDRSVTLPAPAKRVVLAEGRHILTLALLDRQPLSLVAAWGNDLRRFSPETYAALGSAFPEVDAIPDVGGLGNGSFSMEAVIKARPDLVLFTLYGPPPEGIRKLDEAGIPYVFVDFFRDPLTKTVPSLRLLGRVLDREAQAEEFISFYESHMAGVAGRLKTVSRRPDVLFHLNPDGKDCCYSSGPGNMTDFIAAAGGRNIGADVIPGSIGKLGLEYVLSRNPDFYLAGGGSSVTLTGVQIGPGVSADQAGATLRSVLEAPGIRGLKAVQEGRAGGVWLFFFDNPLFVVGIEGIAKMLHPAAFRDLDPDRTLAELNERFLPFPLRGTFWTGTGGQP</sequence>
<proteinExistence type="predicted"/>
<evidence type="ECO:0000256" key="1">
    <source>
        <dbReference type="SAM" id="SignalP"/>
    </source>
</evidence>
<evidence type="ECO:0000313" key="4">
    <source>
        <dbReference type="Proteomes" id="UP000544872"/>
    </source>
</evidence>
<dbReference type="SUPFAM" id="SSF53807">
    <property type="entry name" value="Helical backbone' metal receptor"/>
    <property type="match status" value="1"/>
</dbReference>
<dbReference type="InterPro" id="IPR002491">
    <property type="entry name" value="ABC_transptr_periplasmic_BD"/>
</dbReference>
<keyword evidence="1" id="KW-0732">Signal</keyword>
<evidence type="ECO:0000313" key="3">
    <source>
        <dbReference type="EMBL" id="MBB6211118.1"/>
    </source>
</evidence>
<dbReference type="PROSITE" id="PS50983">
    <property type="entry name" value="FE_B12_PBP"/>
    <property type="match status" value="1"/>
</dbReference>
<name>A0A7W9ZGL0_NOVIT</name>
<dbReference type="Gene3D" id="3.40.50.1980">
    <property type="entry name" value="Nitrogenase molybdenum iron protein domain"/>
    <property type="match status" value="2"/>
</dbReference>
<gene>
    <name evidence="3" type="ORF">FHS48_002553</name>
</gene>
<dbReference type="RefSeq" id="WP_260402461.1">
    <property type="nucleotide sequence ID" value="NZ_JACIIX010000009.1"/>
</dbReference>
<dbReference type="AlphaFoldDB" id="A0A7W9ZGL0"/>
<dbReference type="PANTHER" id="PTHR30535:SF34">
    <property type="entry name" value="MOLYBDATE-BINDING PROTEIN MOLA"/>
    <property type="match status" value="1"/>
</dbReference>
<reference evidence="3 4" key="1">
    <citation type="submission" date="2020-08" db="EMBL/GenBank/DDBJ databases">
        <title>Genomic Encyclopedia of Type Strains, Phase IV (KMG-IV): sequencing the most valuable type-strain genomes for metagenomic binning, comparative biology and taxonomic classification.</title>
        <authorList>
            <person name="Goeker M."/>
        </authorList>
    </citation>
    <scope>NUCLEOTIDE SEQUENCE [LARGE SCALE GENOMIC DNA]</scope>
    <source>
        <strain evidence="3 4">DSM 11590</strain>
    </source>
</reference>
<feature type="signal peptide" evidence="1">
    <location>
        <begin position="1"/>
        <end position="25"/>
    </location>
</feature>
<keyword evidence="4" id="KW-1185">Reference proteome</keyword>
<dbReference type="PANTHER" id="PTHR30535">
    <property type="entry name" value="VITAMIN B12-BINDING PROTEIN"/>
    <property type="match status" value="1"/>
</dbReference>
<dbReference type="Proteomes" id="UP000544872">
    <property type="component" value="Unassembled WGS sequence"/>
</dbReference>
<dbReference type="EMBL" id="JACIIX010000009">
    <property type="protein sequence ID" value="MBB6211118.1"/>
    <property type="molecule type" value="Genomic_DNA"/>
</dbReference>